<dbReference type="GO" id="GO:0005829">
    <property type="term" value="C:cytosol"/>
    <property type="evidence" value="ECO:0007669"/>
    <property type="project" value="TreeGrafter"/>
</dbReference>
<accession>A0A0Q3L739</accession>
<feature type="domain" description="ABM" evidence="1">
    <location>
        <begin position="8"/>
        <end position="97"/>
    </location>
</feature>
<dbReference type="Proteomes" id="UP000051562">
    <property type="component" value="Unassembled WGS sequence"/>
</dbReference>
<proteinExistence type="predicted"/>
<comment type="caution">
    <text evidence="2">The sequence shown here is derived from an EMBL/GenBank/DDBJ whole genome shotgun (WGS) entry which is preliminary data.</text>
</comment>
<dbReference type="InterPro" id="IPR011008">
    <property type="entry name" value="Dimeric_a/b-barrel"/>
</dbReference>
<dbReference type="EMBL" id="LMAR01000001">
    <property type="protein sequence ID" value="KQK32548.1"/>
    <property type="molecule type" value="Genomic_DNA"/>
</dbReference>
<evidence type="ECO:0000259" key="1">
    <source>
        <dbReference type="PROSITE" id="PS51725"/>
    </source>
</evidence>
<dbReference type="InterPro" id="IPR050744">
    <property type="entry name" value="AI-2_Isomerase_LsrG"/>
</dbReference>
<organism evidence="2 3">
    <name type="scientific">Bosea thiooxidans</name>
    <dbReference type="NCBI Taxonomy" id="53254"/>
    <lineage>
        <taxon>Bacteria</taxon>
        <taxon>Pseudomonadati</taxon>
        <taxon>Pseudomonadota</taxon>
        <taxon>Alphaproteobacteria</taxon>
        <taxon>Hyphomicrobiales</taxon>
        <taxon>Boseaceae</taxon>
        <taxon>Bosea</taxon>
    </lineage>
</organism>
<keyword evidence="2" id="KW-0560">Oxidoreductase</keyword>
<sequence>MGGRKSGAQVIAQDFIKSEALDIVAPLYRELVQATRQEPLCISYELFTNQSDPGHFVFIETWPDRAALDQHCATEHFRRLVPQINAHQRAPCAVTLMDGFAVSKFMKEQEF</sequence>
<dbReference type="PANTHER" id="PTHR33336:SF3">
    <property type="entry name" value="ABM DOMAIN-CONTAINING PROTEIN"/>
    <property type="match status" value="1"/>
</dbReference>
<dbReference type="AlphaFoldDB" id="A0A0Q3L739"/>
<gene>
    <name evidence="2" type="ORF">ARD30_01645</name>
</gene>
<evidence type="ECO:0000313" key="2">
    <source>
        <dbReference type="EMBL" id="KQK32548.1"/>
    </source>
</evidence>
<evidence type="ECO:0000313" key="3">
    <source>
        <dbReference type="Proteomes" id="UP000051562"/>
    </source>
</evidence>
<protein>
    <submittedName>
        <fullName evidence="2">Antibiotic biosynthesis monooxygenase</fullName>
    </submittedName>
</protein>
<dbReference type="GO" id="GO:0004497">
    <property type="term" value="F:monooxygenase activity"/>
    <property type="evidence" value="ECO:0007669"/>
    <property type="project" value="UniProtKB-KW"/>
</dbReference>
<dbReference type="PANTHER" id="PTHR33336">
    <property type="entry name" value="QUINOL MONOOXYGENASE YGIN-RELATED"/>
    <property type="match status" value="1"/>
</dbReference>
<dbReference type="PROSITE" id="PS51725">
    <property type="entry name" value="ABM"/>
    <property type="match status" value="1"/>
</dbReference>
<dbReference type="Pfam" id="PF03992">
    <property type="entry name" value="ABM"/>
    <property type="match status" value="1"/>
</dbReference>
<dbReference type="SUPFAM" id="SSF54909">
    <property type="entry name" value="Dimeric alpha+beta barrel"/>
    <property type="match status" value="1"/>
</dbReference>
<keyword evidence="2" id="KW-0503">Monooxygenase</keyword>
<name>A0A0Q3L739_9HYPH</name>
<dbReference type="InterPro" id="IPR007138">
    <property type="entry name" value="ABM_dom"/>
</dbReference>
<reference evidence="2 3" key="1">
    <citation type="submission" date="2015-10" db="EMBL/GenBank/DDBJ databases">
        <title>Draft genome of Bosea thiooxidans.</title>
        <authorList>
            <person name="Wang X."/>
        </authorList>
    </citation>
    <scope>NUCLEOTIDE SEQUENCE [LARGE SCALE GENOMIC DNA]</scope>
    <source>
        <strain evidence="2 3">CGMCC 9174</strain>
    </source>
</reference>
<dbReference type="OrthoDB" id="287932at2"/>
<dbReference type="Gene3D" id="3.30.70.100">
    <property type="match status" value="1"/>
</dbReference>
<keyword evidence="3" id="KW-1185">Reference proteome</keyword>